<feature type="compositionally biased region" description="Basic residues" evidence="2">
    <location>
        <begin position="1"/>
        <end position="14"/>
    </location>
</feature>
<dbReference type="SUPFAM" id="SSF48371">
    <property type="entry name" value="ARM repeat"/>
    <property type="match status" value="1"/>
</dbReference>
<evidence type="ECO:0000256" key="2">
    <source>
        <dbReference type="SAM" id="MobiDB-lite"/>
    </source>
</evidence>
<dbReference type="InterPro" id="IPR006921">
    <property type="entry name" value="Interferon-rel_develop_reg_C"/>
</dbReference>
<evidence type="ECO:0000313" key="5">
    <source>
        <dbReference type="EMBL" id="KAF7987495.1"/>
    </source>
</evidence>
<gene>
    <name evidence="5" type="ORF">HCN44_003257</name>
</gene>
<feature type="compositionally biased region" description="Polar residues" evidence="2">
    <location>
        <begin position="26"/>
        <end position="36"/>
    </location>
</feature>
<evidence type="ECO:0000259" key="3">
    <source>
        <dbReference type="Pfam" id="PF04836"/>
    </source>
</evidence>
<comment type="caution">
    <text evidence="5">The sequence shown here is derived from an EMBL/GenBank/DDBJ whole genome shotgun (WGS) entry which is preliminary data.</text>
</comment>
<feature type="region of interest" description="Disordered" evidence="2">
    <location>
        <begin position="1"/>
        <end position="54"/>
    </location>
</feature>
<dbReference type="PANTHER" id="PTHR12354:SF1">
    <property type="entry name" value="INTERFERON-RELATED DEVELOPMENTAL REGULATOR 1"/>
    <property type="match status" value="1"/>
</dbReference>
<reference evidence="5 6" key="1">
    <citation type="submission" date="2020-08" db="EMBL/GenBank/DDBJ databases">
        <title>Aphidius gifuensis genome sequencing and assembly.</title>
        <authorList>
            <person name="Du Z."/>
        </authorList>
    </citation>
    <scope>NUCLEOTIDE SEQUENCE [LARGE SCALE GENOMIC DNA]</scope>
    <source>
        <strain evidence="5">YNYX2018</strain>
        <tissue evidence="5">Adults</tissue>
    </source>
</reference>
<dbReference type="PANTHER" id="PTHR12354">
    <property type="entry name" value="INTERFERON-RELATED DEVELOPMENTAL REGULATOR"/>
    <property type="match status" value="1"/>
</dbReference>
<dbReference type="InterPro" id="IPR039777">
    <property type="entry name" value="IFRD"/>
</dbReference>
<keyword evidence="6" id="KW-1185">Reference proteome</keyword>
<evidence type="ECO:0000259" key="4">
    <source>
        <dbReference type="Pfam" id="PF05004"/>
    </source>
</evidence>
<name>A0A834XIQ9_APHGI</name>
<dbReference type="Pfam" id="PF04836">
    <property type="entry name" value="IFRD_C"/>
    <property type="match status" value="1"/>
</dbReference>
<accession>A0A834XIQ9</accession>
<dbReference type="EMBL" id="JACMRX010000006">
    <property type="protein sequence ID" value="KAF7987495.1"/>
    <property type="molecule type" value="Genomic_DNA"/>
</dbReference>
<protein>
    <recommendedName>
        <fullName evidence="7">Interferon-related developmental regulator</fullName>
    </recommendedName>
</protein>
<dbReference type="InterPro" id="IPR016024">
    <property type="entry name" value="ARM-type_fold"/>
</dbReference>
<comment type="similarity">
    <text evidence="1">Belongs to the IFRD family.</text>
</comment>
<organism evidence="5 6">
    <name type="scientific">Aphidius gifuensis</name>
    <name type="common">Parasitoid wasp</name>
    <dbReference type="NCBI Taxonomy" id="684658"/>
    <lineage>
        <taxon>Eukaryota</taxon>
        <taxon>Metazoa</taxon>
        <taxon>Ecdysozoa</taxon>
        <taxon>Arthropoda</taxon>
        <taxon>Hexapoda</taxon>
        <taxon>Insecta</taxon>
        <taxon>Pterygota</taxon>
        <taxon>Neoptera</taxon>
        <taxon>Endopterygota</taxon>
        <taxon>Hymenoptera</taxon>
        <taxon>Apocrita</taxon>
        <taxon>Ichneumonoidea</taxon>
        <taxon>Braconidae</taxon>
        <taxon>Aphidiinae</taxon>
        <taxon>Aphidius</taxon>
    </lineage>
</organism>
<evidence type="ECO:0000313" key="6">
    <source>
        <dbReference type="Proteomes" id="UP000639338"/>
    </source>
</evidence>
<feature type="domain" description="Interferon-related developmental regulator N-terminal" evidence="4">
    <location>
        <begin position="31"/>
        <end position="332"/>
    </location>
</feature>
<feature type="domain" description="Interferon-related developmental regulator C-terminal" evidence="3">
    <location>
        <begin position="380"/>
        <end position="431"/>
    </location>
</feature>
<dbReference type="InterPro" id="IPR007701">
    <property type="entry name" value="Interferon-rel_develop_reg_N"/>
</dbReference>
<sequence>MPAKGDKKKGRIRGKRAEGSDDEYNSNDAASCSSENKSVDIDIDTNDNDDNNNNQQMLFEDKLKQKIDDMTDKSLKTRIDSFIAIEKIFATKVLSEFVDERKATLSDAIERALKKGDSQEIIIAAKLTTSLCIQLGAYDTTEVIWENFKPILMTIANDHTASPNARAECCWALGINQFLACDDDLDSLQLLTLFYNIFCGSFLKGNGSVKILSNDVHSLHSSALGAWTLLLIELSPSNLIKYLTTIKTPNSITPLEGLCELLNSTYLETRVTAGEALAAIIEITRDYTDDFEDELPYDIADTLENLSKDGTKYRNKKDRKEQRAEFREIHKYFTDDIVPSVHVKFNTREKLYFDTWTSRIQYNALCRPLGPGINTHLADNMMLRDMFQLGNRVSSPLPKTQKSTKLERTLQNAAAFKARTIQRSRNRDKRSAAIAQ</sequence>
<dbReference type="Pfam" id="PF05004">
    <property type="entry name" value="IFRD"/>
    <property type="match status" value="1"/>
</dbReference>
<dbReference type="AlphaFoldDB" id="A0A834XIQ9"/>
<feature type="compositionally biased region" description="Acidic residues" evidence="2">
    <location>
        <begin position="41"/>
        <end position="50"/>
    </location>
</feature>
<evidence type="ECO:0008006" key="7">
    <source>
        <dbReference type="Google" id="ProtNLM"/>
    </source>
</evidence>
<dbReference type="OrthoDB" id="18978at2759"/>
<proteinExistence type="inferred from homology"/>
<evidence type="ECO:0000256" key="1">
    <source>
        <dbReference type="ARBA" id="ARBA00008828"/>
    </source>
</evidence>
<dbReference type="Proteomes" id="UP000639338">
    <property type="component" value="Unassembled WGS sequence"/>
</dbReference>